<dbReference type="InterPro" id="IPR003593">
    <property type="entry name" value="AAA+_ATPase"/>
</dbReference>
<dbReference type="Gene3D" id="3.40.50.300">
    <property type="entry name" value="P-loop containing nucleotide triphosphate hydrolases"/>
    <property type="match status" value="1"/>
</dbReference>
<dbReference type="Pfam" id="PF25601">
    <property type="entry name" value="AAA_lid_14"/>
    <property type="match status" value="1"/>
</dbReference>
<dbReference type="InterPro" id="IPR025662">
    <property type="entry name" value="Sigma_54_int_dom_ATP-bd_1"/>
</dbReference>
<dbReference type="InterPro" id="IPR058031">
    <property type="entry name" value="AAA_lid_NorR"/>
</dbReference>
<organism evidence="14">
    <name type="scientific">marine metagenome</name>
    <dbReference type="NCBI Taxonomy" id="408172"/>
    <lineage>
        <taxon>unclassified sequences</taxon>
        <taxon>metagenomes</taxon>
        <taxon>ecological metagenomes</taxon>
    </lineage>
</organism>
<proteinExistence type="predicted"/>
<dbReference type="Gene3D" id="3.40.50.2300">
    <property type="match status" value="1"/>
</dbReference>
<dbReference type="AlphaFoldDB" id="A0A382E8W0"/>
<dbReference type="SUPFAM" id="SSF52172">
    <property type="entry name" value="CheY-like"/>
    <property type="match status" value="1"/>
</dbReference>
<evidence type="ECO:0000313" key="14">
    <source>
        <dbReference type="EMBL" id="SVB46802.1"/>
    </source>
</evidence>
<evidence type="ECO:0000256" key="2">
    <source>
        <dbReference type="ARBA" id="ARBA00022741"/>
    </source>
</evidence>
<sequence>MTKHKILIADDDESIRFVLSKALEKEGYLPLQARDGKETIKSLESDPVSAIFLDIFMPDISGLDLIPEILEIQNAVSIVMITAHGDTQTAIESAKQGAYDYITKPFDIKEVANTAKRAVNATQQAKESQGFSYNDNAKLQSEQIVGQSLEMRRVYQIIGRSATSDETVLIMGESGTGKELVAHAIHQNSARVNQAFVIFDCSAIPVNLIESALFGHVKGAFTGADTSRQGKFEQSNGGTIFLDEVGELPAETQVKLLRVLQEREVEPVGANQPRKVDVRVIAATNRQLQQDVTVNTFREDLYYRLNVIPIYIPPLRDRKEDIPDLVDLFTTQFANEYSQPKVAISDQTHELLMGYSWPGNVRELENTIKQGLVMCSGTILLPEHCPQLLGERLKFTTAAESGQETHIRQIIESKVEDYL</sequence>
<dbReference type="InterPro" id="IPR002078">
    <property type="entry name" value="Sigma_54_int"/>
</dbReference>
<dbReference type="SUPFAM" id="SSF52540">
    <property type="entry name" value="P-loop containing nucleoside triphosphate hydrolases"/>
    <property type="match status" value="1"/>
</dbReference>
<dbReference type="GO" id="GO:0003677">
    <property type="term" value="F:DNA binding"/>
    <property type="evidence" value="ECO:0007669"/>
    <property type="project" value="UniProtKB-KW"/>
</dbReference>
<dbReference type="PROSITE" id="PS00676">
    <property type="entry name" value="SIGMA54_INTERACT_2"/>
    <property type="match status" value="1"/>
</dbReference>
<keyword evidence="9" id="KW-0535">Nitrogen fixation</keyword>
<evidence type="ECO:0000256" key="11">
    <source>
        <dbReference type="ARBA" id="ARBA00031910"/>
    </source>
</evidence>
<keyword evidence="2" id="KW-0547">Nucleotide-binding</keyword>
<keyword evidence="7" id="KW-0010">Activator</keyword>
<protein>
    <recommendedName>
        <fullName evidence="1">DNA-binding transcriptional regulator NtrC</fullName>
    </recommendedName>
    <alternativeName>
        <fullName evidence="10">Nitrogen regulation protein NR(I)</fullName>
    </alternativeName>
    <alternativeName>
        <fullName evidence="11">Nitrogen regulator I</fullName>
    </alternativeName>
</protein>
<keyword evidence="5" id="KW-0805">Transcription regulation</keyword>
<feature type="domain" description="Sigma-54 factor interaction" evidence="12">
    <location>
        <begin position="144"/>
        <end position="373"/>
    </location>
</feature>
<keyword evidence="8" id="KW-0804">Transcription</keyword>
<evidence type="ECO:0000256" key="10">
    <source>
        <dbReference type="ARBA" id="ARBA00029881"/>
    </source>
</evidence>
<dbReference type="InterPro" id="IPR025943">
    <property type="entry name" value="Sigma_54_int_dom_ATP-bd_2"/>
</dbReference>
<dbReference type="InterPro" id="IPR027417">
    <property type="entry name" value="P-loop_NTPase"/>
</dbReference>
<dbReference type="GO" id="GO:0005524">
    <property type="term" value="F:ATP binding"/>
    <property type="evidence" value="ECO:0007669"/>
    <property type="project" value="UniProtKB-KW"/>
</dbReference>
<accession>A0A382E8W0</accession>
<evidence type="ECO:0000256" key="8">
    <source>
        <dbReference type="ARBA" id="ARBA00023163"/>
    </source>
</evidence>
<keyword evidence="6" id="KW-0238">DNA-binding</keyword>
<dbReference type="CDD" id="cd00009">
    <property type="entry name" value="AAA"/>
    <property type="match status" value="1"/>
</dbReference>
<keyword evidence="3" id="KW-0067">ATP-binding</keyword>
<evidence type="ECO:0000256" key="3">
    <source>
        <dbReference type="ARBA" id="ARBA00022840"/>
    </source>
</evidence>
<keyword evidence="4" id="KW-0902">Two-component regulatory system</keyword>
<evidence type="ECO:0000256" key="9">
    <source>
        <dbReference type="ARBA" id="ARBA00023231"/>
    </source>
</evidence>
<dbReference type="Pfam" id="PF00072">
    <property type="entry name" value="Response_reg"/>
    <property type="match status" value="1"/>
</dbReference>
<evidence type="ECO:0000256" key="7">
    <source>
        <dbReference type="ARBA" id="ARBA00023159"/>
    </source>
</evidence>
<evidence type="ECO:0000256" key="5">
    <source>
        <dbReference type="ARBA" id="ARBA00023015"/>
    </source>
</evidence>
<feature type="domain" description="Response regulatory" evidence="13">
    <location>
        <begin position="5"/>
        <end position="119"/>
    </location>
</feature>
<evidence type="ECO:0000256" key="1">
    <source>
        <dbReference type="ARBA" id="ARBA00019059"/>
    </source>
</evidence>
<dbReference type="GO" id="GO:0006355">
    <property type="term" value="P:regulation of DNA-templated transcription"/>
    <property type="evidence" value="ECO:0007669"/>
    <property type="project" value="InterPro"/>
</dbReference>
<evidence type="ECO:0000259" key="12">
    <source>
        <dbReference type="PROSITE" id="PS50045"/>
    </source>
</evidence>
<dbReference type="PROSITE" id="PS00675">
    <property type="entry name" value="SIGMA54_INTERACT_1"/>
    <property type="match status" value="1"/>
</dbReference>
<dbReference type="EMBL" id="UINC01043160">
    <property type="protein sequence ID" value="SVB46802.1"/>
    <property type="molecule type" value="Genomic_DNA"/>
</dbReference>
<evidence type="ECO:0000256" key="6">
    <source>
        <dbReference type="ARBA" id="ARBA00023125"/>
    </source>
</evidence>
<dbReference type="Pfam" id="PF00158">
    <property type="entry name" value="Sigma54_activat"/>
    <property type="match status" value="1"/>
</dbReference>
<dbReference type="SMART" id="SM00448">
    <property type="entry name" value="REC"/>
    <property type="match status" value="1"/>
</dbReference>
<dbReference type="InterPro" id="IPR025944">
    <property type="entry name" value="Sigma_54_int_dom_CS"/>
</dbReference>
<feature type="non-terminal residue" evidence="14">
    <location>
        <position position="419"/>
    </location>
</feature>
<dbReference type="PROSITE" id="PS00688">
    <property type="entry name" value="SIGMA54_INTERACT_3"/>
    <property type="match status" value="1"/>
</dbReference>
<dbReference type="PROSITE" id="PS50045">
    <property type="entry name" value="SIGMA54_INTERACT_4"/>
    <property type="match status" value="1"/>
</dbReference>
<dbReference type="PROSITE" id="PS50110">
    <property type="entry name" value="RESPONSE_REGULATORY"/>
    <property type="match status" value="1"/>
</dbReference>
<dbReference type="Gene3D" id="1.10.8.60">
    <property type="match status" value="1"/>
</dbReference>
<name>A0A382E8W0_9ZZZZ</name>
<dbReference type="PANTHER" id="PTHR32071">
    <property type="entry name" value="TRANSCRIPTIONAL REGULATORY PROTEIN"/>
    <property type="match status" value="1"/>
</dbReference>
<dbReference type="InterPro" id="IPR011006">
    <property type="entry name" value="CheY-like_superfamily"/>
</dbReference>
<dbReference type="PANTHER" id="PTHR32071:SF95">
    <property type="entry name" value="DNA-BINDING TRANSCRIPTIONAL REGULATOR NTRC"/>
    <property type="match status" value="1"/>
</dbReference>
<evidence type="ECO:0000259" key="13">
    <source>
        <dbReference type="PROSITE" id="PS50110"/>
    </source>
</evidence>
<reference evidence="14" key="1">
    <citation type="submission" date="2018-05" db="EMBL/GenBank/DDBJ databases">
        <authorList>
            <person name="Lanie J.A."/>
            <person name="Ng W.-L."/>
            <person name="Kazmierczak K.M."/>
            <person name="Andrzejewski T.M."/>
            <person name="Davidsen T.M."/>
            <person name="Wayne K.J."/>
            <person name="Tettelin H."/>
            <person name="Glass J.I."/>
            <person name="Rusch D."/>
            <person name="Podicherti R."/>
            <person name="Tsui H.-C.T."/>
            <person name="Winkler M.E."/>
        </authorList>
    </citation>
    <scope>NUCLEOTIDE SEQUENCE</scope>
</reference>
<dbReference type="SMART" id="SM00382">
    <property type="entry name" value="AAA"/>
    <property type="match status" value="1"/>
</dbReference>
<dbReference type="FunFam" id="3.40.50.300:FF:000006">
    <property type="entry name" value="DNA-binding transcriptional regulator NtrC"/>
    <property type="match status" value="1"/>
</dbReference>
<dbReference type="GO" id="GO:0000160">
    <property type="term" value="P:phosphorelay signal transduction system"/>
    <property type="evidence" value="ECO:0007669"/>
    <property type="project" value="UniProtKB-KW"/>
</dbReference>
<dbReference type="InterPro" id="IPR001789">
    <property type="entry name" value="Sig_transdc_resp-reg_receiver"/>
</dbReference>
<evidence type="ECO:0000256" key="4">
    <source>
        <dbReference type="ARBA" id="ARBA00023012"/>
    </source>
</evidence>
<gene>
    <name evidence="14" type="ORF">METZ01_LOCUS199656</name>
</gene>